<dbReference type="EMBL" id="CP045921">
    <property type="protein sequence ID" value="QHN42368.1"/>
    <property type="molecule type" value="Genomic_DNA"/>
</dbReference>
<reference evidence="1" key="1">
    <citation type="journal article" date="2021" name="Nat. Microbiol.">
        <title>Cocultivation of an ultrasmall environmental parasitic bacterium with lytic ability against bacteria associated with wastewater foams.</title>
        <authorList>
            <person name="Batinovic S."/>
            <person name="Rose J.J.A."/>
            <person name="Ratcliffe J."/>
            <person name="Seviour R.J."/>
            <person name="Petrovski S."/>
        </authorList>
    </citation>
    <scope>NUCLEOTIDE SEQUENCE</scope>
    <source>
        <strain evidence="1">JR1</strain>
    </source>
</reference>
<organism evidence="1 2">
    <name type="scientific">Candidatus Mycosynbacter amalyticus</name>
    <dbReference type="NCBI Taxonomy" id="2665156"/>
    <lineage>
        <taxon>Bacteria</taxon>
        <taxon>Candidatus Saccharimonadota</taxon>
        <taxon>Candidatus Saccharimonadota incertae sedis</taxon>
        <taxon>Candidatus Mycosynbacter</taxon>
    </lineage>
</organism>
<keyword evidence="2" id="KW-1185">Reference proteome</keyword>
<evidence type="ECO:0000313" key="1">
    <source>
        <dbReference type="EMBL" id="QHN42368.1"/>
    </source>
</evidence>
<name>A0A857MJQ0_9BACT</name>
<sequence>MHSRTHHRLHRPPWHATSLYARAWREFDEALYETHGRGWELVRVEWLSRAIDDMKQRVERSSEAERVPRLIALLLLQAPRAARAQHIMDSRHGHGYHNRSKRLYELIDFNDTLVDIVLALSHEQRQVFAQEIYTHMSTVCRRSRTHMFTREQFDAITHGLSRETAVYLAARETGLDVHMTSRVADGLGVDMQVRDGASDRYINIDCKTTGAYLRRVEELRREGRLREDEVAQALTRGYIEVLNGHRKDQVRVVLFAVVTEAMGEIRGFEFTRTDLVAGKLHEAIRAYGRHDGQFYRYEA</sequence>
<evidence type="ECO:0000313" key="2">
    <source>
        <dbReference type="Proteomes" id="UP001059824"/>
    </source>
</evidence>
<accession>A0A857MJQ0</accession>
<dbReference type="Proteomes" id="UP001059824">
    <property type="component" value="Chromosome"/>
</dbReference>
<proteinExistence type="predicted"/>
<protein>
    <submittedName>
        <fullName evidence="1">Uncharacterized protein</fullName>
    </submittedName>
</protein>
<dbReference type="RefSeq" id="WP_260763653.1">
    <property type="nucleotide sequence ID" value="NZ_CP045921.1"/>
</dbReference>
<dbReference type="KEGG" id="mama:GII36_00650"/>
<gene>
    <name evidence="1" type="ORF">GII36_00650</name>
</gene>
<dbReference type="AlphaFoldDB" id="A0A857MJQ0"/>